<accession>A0A1D3UDW8</accession>
<dbReference type="InterPro" id="IPR038765">
    <property type="entry name" value="Papain-like_cys_pep_sf"/>
</dbReference>
<dbReference type="OrthoDB" id="679512at2"/>
<dbReference type="Pfam" id="PF01841">
    <property type="entry name" value="Transglut_core"/>
    <property type="match status" value="1"/>
</dbReference>
<gene>
    <name evidence="2" type="ORF">TFUB20_00309</name>
</gene>
<evidence type="ECO:0000313" key="3">
    <source>
        <dbReference type="Proteomes" id="UP000182057"/>
    </source>
</evidence>
<dbReference type="Proteomes" id="UP000182057">
    <property type="component" value="Unassembled WGS sequence"/>
</dbReference>
<dbReference type="SUPFAM" id="SSF54001">
    <property type="entry name" value="Cysteine proteinases"/>
    <property type="match status" value="1"/>
</dbReference>
<evidence type="ECO:0000313" key="2">
    <source>
        <dbReference type="EMBL" id="SCQ18310.1"/>
    </source>
</evidence>
<protein>
    <recommendedName>
        <fullName evidence="1">Transglutaminase-like domain-containing protein</fullName>
    </recommendedName>
</protein>
<dbReference type="PANTHER" id="PTHR35532:SF5">
    <property type="entry name" value="CARBOHYDRATE-BINDING DOMAIN-CONTAINING PROTEIN"/>
    <property type="match status" value="1"/>
</dbReference>
<proteinExistence type="predicted"/>
<feature type="domain" description="Transglutaminase-like" evidence="1">
    <location>
        <begin position="211"/>
        <end position="272"/>
    </location>
</feature>
<dbReference type="PANTHER" id="PTHR35532">
    <property type="entry name" value="SIMILAR TO POLYHYDROXYALKANOATE DEPOLYMERASE"/>
    <property type="match status" value="1"/>
</dbReference>
<name>A0A1D3UDW8_TANFO</name>
<evidence type="ECO:0000259" key="1">
    <source>
        <dbReference type="Pfam" id="PF01841"/>
    </source>
</evidence>
<dbReference type="RefSeq" id="WP_074449347.1">
    <property type="nucleotide sequence ID" value="NZ_FMMM01000016.1"/>
</dbReference>
<organism evidence="2 3">
    <name type="scientific">Tannerella forsythia</name>
    <name type="common">Bacteroides forsythus</name>
    <dbReference type="NCBI Taxonomy" id="28112"/>
    <lineage>
        <taxon>Bacteria</taxon>
        <taxon>Pseudomonadati</taxon>
        <taxon>Bacteroidota</taxon>
        <taxon>Bacteroidia</taxon>
        <taxon>Bacteroidales</taxon>
        <taxon>Tannerellaceae</taxon>
        <taxon>Tannerella</taxon>
    </lineage>
</organism>
<reference evidence="2 3" key="1">
    <citation type="submission" date="2016-09" db="EMBL/GenBank/DDBJ databases">
        <authorList>
            <person name="Capua I."/>
            <person name="De Benedictis P."/>
            <person name="Joannis T."/>
            <person name="Lombin L.H."/>
            <person name="Cattoli G."/>
        </authorList>
    </citation>
    <scope>NUCLEOTIDE SEQUENCE [LARGE SCALE GENOMIC DNA]</scope>
    <source>
        <strain evidence="2 3">UB20</strain>
    </source>
</reference>
<sequence>MERLSPLIKYLFLFILAIFIHSCKNKDSELEAALQFAGNNRRELEKVLLHYENEPLKLEAARFLIKNMPIHFSYKIPHHDKWETLKAKSVRDNHFTKEDSLEAFIYARQSDLTEKIFDSHVITSEYIINNIDFSFKIWRHREWNKHYSFEEFCESILPYRISNEPLQAWKEAYYNEFSPVLDSLYKGTDMLECCNALVRHITKHGFPNNYKIPAEPPVYDALFLLKNKVGGCKESTAFFAYMMRALGIPVNIDILFYANKLSQAHYWNSIRDKTGATIPFWLEKDIEDVHIKKGNNDDDIRPKWKIYRQTYSIKEKNELNLNGHFLSKILDNPILKDITADYYGKSTLILKPNIVEGQVFLTRHFLLPVDAANVEKGVAEFYNIGPDMIYSLYYNYQNKLHAVSFPFHFDGKSVRYFIPDESRIQLIKITRKTKLPQRIIKHLDNAIGLKIQDIKMPTSSTGNDLFEITDTIRTNYNNYTIKPSRRIRYIRCTAPKDCHLEIAELLFFQDLQMKDTISYRVLDEKPILSDKMHDNDPLSFYRSIEKNKSIIIDLQKEYDVKKLQFIPRNDDNFIRIGDEYELFYHIDKDWGWKSLGKKKAETNALYYKAPYNALLWLRNLTRGYEEQLFIYENEKQVFFR</sequence>
<dbReference type="EMBL" id="FMMM01000016">
    <property type="protein sequence ID" value="SCQ18310.1"/>
    <property type="molecule type" value="Genomic_DNA"/>
</dbReference>
<dbReference type="AlphaFoldDB" id="A0A1D3UDW8"/>
<dbReference type="InterPro" id="IPR002931">
    <property type="entry name" value="Transglutaminase-like"/>
</dbReference>